<proteinExistence type="predicted"/>
<gene>
    <name evidence="2" type="ORF">MBM_01918</name>
</gene>
<dbReference type="EMBL" id="JH921430">
    <property type="protein sequence ID" value="EKD19966.1"/>
    <property type="molecule type" value="Genomic_DNA"/>
</dbReference>
<sequence length="305" mass="34408">MACRLQSINSALSNTPKQNDNQHRICLESNSSTQHPAHRVMCVVIYWFSAGCSLHTSWEFKQCNLADFKGGCQMARVEKSVRGEDCADCEREAKEKENEEAVEELKREFSTLVASVCSQEEPKKKKEAEPDGNIARPGCAGPVVSGFETLSNLLQSFAHQSWVEGKIDLLEIEAEACRPARDEEPIDCFKVDYDFWGDILRCGMKHILDAARDEMIKSCGERDQEFFEIQEACKFPPQTMSLQPNTKHEIIVATRALRKDYWLQNFLTVLLQLSRIGGGGLGSEPTCNFHLNATRASIHKRVAYL</sequence>
<protein>
    <submittedName>
        <fullName evidence="2">Uncharacterized protein</fullName>
    </submittedName>
</protein>
<feature type="coiled-coil region" evidence="1">
    <location>
        <begin position="84"/>
        <end position="111"/>
    </location>
</feature>
<organism evidence="2 3">
    <name type="scientific">Marssonina brunnea f. sp. multigermtubi (strain MB_m1)</name>
    <name type="common">Marssonina leaf spot fungus</name>
    <dbReference type="NCBI Taxonomy" id="1072389"/>
    <lineage>
        <taxon>Eukaryota</taxon>
        <taxon>Fungi</taxon>
        <taxon>Dikarya</taxon>
        <taxon>Ascomycota</taxon>
        <taxon>Pezizomycotina</taxon>
        <taxon>Leotiomycetes</taxon>
        <taxon>Helotiales</taxon>
        <taxon>Drepanopezizaceae</taxon>
        <taxon>Drepanopeziza</taxon>
    </lineage>
</organism>
<accession>K1X420</accession>
<evidence type="ECO:0000313" key="2">
    <source>
        <dbReference type="EMBL" id="EKD19966.1"/>
    </source>
</evidence>
<dbReference type="KEGG" id="mbe:MBM_01918"/>
<dbReference type="InParanoid" id="K1X420"/>
<evidence type="ECO:0000256" key="1">
    <source>
        <dbReference type="SAM" id="Coils"/>
    </source>
</evidence>
<dbReference type="Proteomes" id="UP000006753">
    <property type="component" value="Unassembled WGS sequence"/>
</dbReference>
<dbReference type="AlphaFoldDB" id="K1X420"/>
<keyword evidence="3" id="KW-1185">Reference proteome</keyword>
<dbReference type="HOGENOM" id="CLU_912401_0_0_1"/>
<dbReference type="OrthoDB" id="10466119at2759"/>
<reference evidence="2 3" key="1">
    <citation type="journal article" date="2012" name="BMC Genomics">
        <title>Sequencing the genome of Marssonina brunnea reveals fungus-poplar co-evolution.</title>
        <authorList>
            <person name="Zhu S."/>
            <person name="Cao Y.-Z."/>
            <person name="Jiang C."/>
            <person name="Tan B.-Y."/>
            <person name="Wang Z."/>
            <person name="Feng S."/>
            <person name="Zhang L."/>
            <person name="Su X.-H."/>
            <person name="Brejova B."/>
            <person name="Vinar T."/>
            <person name="Xu M."/>
            <person name="Wang M.-X."/>
            <person name="Zhang S.-G."/>
            <person name="Huang M.-R."/>
            <person name="Wu R."/>
            <person name="Zhou Y."/>
        </authorList>
    </citation>
    <scope>NUCLEOTIDE SEQUENCE [LARGE SCALE GENOMIC DNA]</scope>
    <source>
        <strain evidence="2 3">MB_m1</strain>
    </source>
</reference>
<name>K1X420_MARBU</name>
<keyword evidence="1" id="KW-0175">Coiled coil</keyword>
<evidence type="ECO:0000313" key="3">
    <source>
        <dbReference type="Proteomes" id="UP000006753"/>
    </source>
</evidence>